<sequence length="313" mass="35165">MQGGERSVIELLESESIKQLDEPLIEGEEKRSRSQRTLWNFLLKPHAVGKDLLTIEKFGLVQYMILKTTTAFLAFILELFGVYGDGKFKWSYGYPYIAVVLNFSQMWALYCLVQFYNATHEQLKPIKPLAKFISFKAIVFATWWQGVGIALLRELEVLPNEGKLEIGLQDFLICVEMAIAAVAHIFVFSAEPYRYIPVSACGVAAIETVKEAAEVKEGKDKKSALVEKMETHVEAPGTSVTESVQNIVLEGGQRVVKDVVLTINQAIRPVGKGMAMIQETLHQRRVSSEELEADIEIEEYMEENENLVGTKVA</sequence>
<evidence type="ECO:0000256" key="1">
    <source>
        <dbReference type="ARBA" id="ARBA00004141"/>
    </source>
</evidence>
<gene>
    <name evidence="6" type="ORF">E5676_scaffold332G001350</name>
</gene>
<feature type="transmembrane region" description="Helical" evidence="5">
    <location>
        <begin position="128"/>
        <end position="146"/>
    </location>
</feature>
<evidence type="ECO:0000256" key="4">
    <source>
        <dbReference type="ARBA" id="ARBA00023136"/>
    </source>
</evidence>
<dbReference type="Pfam" id="PF03619">
    <property type="entry name" value="Solute_trans_a"/>
    <property type="match status" value="1"/>
</dbReference>
<dbReference type="AlphaFoldDB" id="A0A5D3CKQ4"/>
<comment type="subcellular location">
    <subcellularLocation>
        <location evidence="1">Membrane</location>
        <topology evidence="1">Multi-pass membrane protein</topology>
    </subcellularLocation>
</comment>
<evidence type="ECO:0000313" key="6">
    <source>
        <dbReference type="EMBL" id="TYK10819.1"/>
    </source>
</evidence>
<name>A0A5D3CKQ4_CUCMM</name>
<organism evidence="6 7">
    <name type="scientific">Cucumis melo var. makuwa</name>
    <name type="common">Oriental melon</name>
    <dbReference type="NCBI Taxonomy" id="1194695"/>
    <lineage>
        <taxon>Eukaryota</taxon>
        <taxon>Viridiplantae</taxon>
        <taxon>Streptophyta</taxon>
        <taxon>Embryophyta</taxon>
        <taxon>Tracheophyta</taxon>
        <taxon>Spermatophyta</taxon>
        <taxon>Magnoliopsida</taxon>
        <taxon>eudicotyledons</taxon>
        <taxon>Gunneridae</taxon>
        <taxon>Pentapetalae</taxon>
        <taxon>rosids</taxon>
        <taxon>fabids</taxon>
        <taxon>Cucurbitales</taxon>
        <taxon>Cucurbitaceae</taxon>
        <taxon>Benincaseae</taxon>
        <taxon>Cucumis</taxon>
    </lineage>
</organism>
<reference evidence="6 7" key="1">
    <citation type="submission" date="2019-08" db="EMBL/GenBank/DDBJ databases">
        <title>Draft genome sequences of two oriental melons (Cucumis melo L. var makuwa).</title>
        <authorList>
            <person name="Kwon S.-Y."/>
        </authorList>
    </citation>
    <scope>NUCLEOTIDE SEQUENCE [LARGE SCALE GENOMIC DNA]</scope>
    <source>
        <strain evidence="7">cv. Chang Bougi</strain>
        <tissue evidence="6">Leaf</tissue>
    </source>
</reference>
<evidence type="ECO:0000256" key="5">
    <source>
        <dbReference type="SAM" id="Phobius"/>
    </source>
</evidence>
<dbReference type="GO" id="GO:0016020">
    <property type="term" value="C:membrane"/>
    <property type="evidence" value="ECO:0007669"/>
    <property type="project" value="UniProtKB-SubCell"/>
</dbReference>
<evidence type="ECO:0000256" key="3">
    <source>
        <dbReference type="ARBA" id="ARBA00022989"/>
    </source>
</evidence>
<feature type="transmembrane region" description="Helical" evidence="5">
    <location>
        <begin position="94"/>
        <end position="116"/>
    </location>
</feature>
<dbReference type="SMART" id="SM01417">
    <property type="entry name" value="Solute_trans_a"/>
    <property type="match status" value="1"/>
</dbReference>
<feature type="transmembrane region" description="Helical" evidence="5">
    <location>
        <begin position="166"/>
        <end position="188"/>
    </location>
</feature>
<keyword evidence="2 5" id="KW-0812">Transmembrane</keyword>
<dbReference type="InterPro" id="IPR005178">
    <property type="entry name" value="Ostalpha/TMEM184C"/>
</dbReference>
<feature type="transmembrane region" description="Helical" evidence="5">
    <location>
        <begin position="60"/>
        <end position="82"/>
    </location>
</feature>
<accession>A0A5D3CKQ4</accession>
<dbReference type="PANTHER" id="PTHR23423">
    <property type="entry name" value="ORGANIC SOLUTE TRANSPORTER-RELATED"/>
    <property type="match status" value="1"/>
</dbReference>
<comment type="caution">
    <text evidence="6">The sequence shown here is derived from an EMBL/GenBank/DDBJ whole genome shotgun (WGS) entry which is preliminary data.</text>
</comment>
<dbReference type="EMBL" id="SSTD01011064">
    <property type="protein sequence ID" value="TYK10819.1"/>
    <property type="molecule type" value="Genomic_DNA"/>
</dbReference>
<keyword evidence="4 5" id="KW-0472">Membrane</keyword>
<protein>
    <submittedName>
        <fullName evidence="6">Protein LAZ1-like protein 2 isoform X4</fullName>
    </submittedName>
</protein>
<dbReference type="Proteomes" id="UP000321947">
    <property type="component" value="Unassembled WGS sequence"/>
</dbReference>
<keyword evidence="3 5" id="KW-1133">Transmembrane helix</keyword>
<evidence type="ECO:0000256" key="2">
    <source>
        <dbReference type="ARBA" id="ARBA00022692"/>
    </source>
</evidence>
<evidence type="ECO:0000313" key="7">
    <source>
        <dbReference type="Proteomes" id="UP000321947"/>
    </source>
</evidence>
<proteinExistence type="predicted"/>